<evidence type="ECO:0000313" key="1">
    <source>
        <dbReference type="EMBL" id="KKK71404.1"/>
    </source>
</evidence>
<protein>
    <submittedName>
        <fullName evidence="1">Uncharacterized protein</fullName>
    </submittedName>
</protein>
<sequence length="241" mass="29149">MGNNFAKIEFFNRYLKRYIEYSLHIFKLGDFKIFNLLHGHYPELKYIFDSSLASLERDFLPDFNYPYSLNDDEIKDFFNFFKKFLNIDFKNHPIFLRAIEKFNSTIYGGFKEEVYFDYYLTLEILIASDFESSSGKATAIKKRVKFLLKNTLKYRRFTERIIYCLRELRNDIAHEGSISKNNFENLANLFSMIFPKIELNISVLIKELQEFIRNVIWNFWILLEQCNFKEMSTLNRIYKIK</sequence>
<comment type="caution">
    <text evidence="1">The sequence shown here is derived from an EMBL/GenBank/DDBJ whole genome shotgun (WGS) entry which is preliminary data.</text>
</comment>
<accession>A0A0F8ZYF3</accession>
<organism evidence="1">
    <name type="scientific">marine sediment metagenome</name>
    <dbReference type="NCBI Taxonomy" id="412755"/>
    <lineage>
        <taxon>unclassified sequences</taxon>
        <taxon>metagenomes</taxon>
        <taxon>ecological metagenomes</taxon>
    </lineage>
</organism>
<dbReference type="AlphaFoldDB" id="A0A0F8ZYF3"/>
<name>A0A0F8ZYF3_9ZZZZ</name>
<reference evidence="1" key="1">
    <citation type="journal article" date="2015" name="Nature">
        <title>Complex archaea that bridge the gap between prokaryotes and eukaryotes.</title>
        <authorList>
            <person name="Spang A."/>
            <person name="Saw J.H."/>
            <person name="Jorgensen S.L."/>
            <person name="Zaremba-Niedzwiedzka K."/>
            <person name="Martijn J."/>
            <person name="Lind A.E."/>
            <person name="van Eijk R."/>
            <person name="Schleper C."/>
            <person name="Guy L."/>
            <person name="Ettema T.J."/>
        </authorList>
    </citation>
    <scope>NUCLEOTIDE SEQUENCE</scope>
</reference>
<proteinExistence type="predicted"/>
<dbReference type="EMBL" id="LAZR01057751">
    <property type="protein sequence ID" value="KKK71404.1"/>
    <property type="molecule type" value="Genomic_DNA"/>
</dbReference>
<gene>
    <name evidence="1" type="ORF">LCGC14_2914260</name>
</gene>